<keyword evidence="2" id="KW-1133">Transmembrane helix</keyword>
<dbReference type="Proteomes" id="UP000320531">
    <property type="component" value="Unassembled WGS sequence"/>
</dbReference>
<feature type="transmembrane region" description="Helical" evidence="2">
    <location>
        <begin position="23"/>
        <end position="44"/>
    </location>
</feature>
<evidence type="ECO:0000313" key="3">
    <source>
        <dbReference type="EMBL" id="TVU56086.1"/>
    </source>
</evidence>
<reference evidence="3 4" key="1">
    <citation type="submission" date="2019-07" db="EMBL/GenBank/DDBJ databases">
        <title>Draft genome of C. aurimucosum strain 14-2523.</title>
        <authorList>
            <person name="Pacheco L.G.C."/>
            <person name="Aguiar E.R.G.R."/>
            <person name="Navas J."/>
            <person name="Santos C.S."/>
            <person name="Rocha D.J.P.G."/>
        </authorList>
    </citation>
    <scope>NUCLEOTIDE SEQUENCE [LARGE SCALE GENOMIC DNA]</scope>
    <source>
        <strain evidence="3 4">14-2523</strain>
    </source>
</reference>
<comment type="caution">
    <text evidence="3">The sequence shown here is derived from an EMBL/GenBank/DDBJ whole genome shotgun (WGS) entry which is preliminary data.</text>
</comment>
<feature type="compositionally biased region" description="Low complexity" evidence="1">
    <location>
        <begin position="51"/>
        <end position="61"/>
    </location>
</feature>
<sequence length="295" mass="32051">MTNNNWGTPPNAPASSTSTKRNAVIAAAILGIIALAAGITWAIASPGNSDTASNSATASFTPETTPETAVDQATESTTPTTKKNYTFVDDPEYTREQRCGEMADAFRDKIDNPMTVFCDDDWLLLAQENSSLYYLHSWAGNSWIPHEADGEFSDSHMDCYDRKELIEDGLPEQYVDDVPLCSSEELAAADQEKELKPGYLGDLCDGSYILIVDSVLVPYGELRTPYVDQALAQHPGAKSMPGLACNSLRSEVDGKEVFAIYYDAGHSVDEVCKLKARYGGNARSLNNDADFSDPC</sequence>
<feature type="region of interest" description="Disordered" evidence="1">
    <location>
        <begin position="48"/>
        <end position="89"/>
    </location>
</feature>
<feature type="compositionally biased region" description="Polar residues" evidence="1">
    <location>
        <begin position="62"/>
        <end position="84"/>
    </location>
</feature>
<accession>A0A558GGT2</accession>
<keyword evidence="2" id="KW-0812">Transmembrane</keyword>
<proteinExistence type="predicted"/>
<evidence type="ECO:0000256" key="1">
    <source>
        <dbReference type="SAM" id="MobiDB-lite"/>
    </source>
</evidence>
<organism evidence="3 4">
    <name type="scientific">Corynebacterium aurimucosum</name>
    <dbReference type="NCBI Taxonomy" id="169292"/>
    <lineage>
        <taxon>Bacteria</taxon>
        <taxon>Bacillati</taxon>
        <taxon>Actinomycetota</taxon>
        <taxon>Actinomycetes</taxon>
        <taxon>Mycobacteriales</taxon>
        <taxon>Corynebacteriaceae</taxon>
        <taxon>Corynebacterium</taxon>
    </lineage>
</organism>
<keyword evidence="2" id="KW-0472">Membrane</keyword>
<protein>
    <submittedName>
        <fullName evidence="3">Uncharacterized protein</fullName>
    </submittedName>
</protein>
<gene>
    <name evidence="3" type="ORF">FQK23_10445</name>
</gene>
<name>A0A558GGT2_9CORY</name>
<evidence type="ECO:0000313" key="4">
    <source>
        <dbReference type="Proteomes" id="UP000320531"/>
    </source>
</evidence>
<dbReference type="AlphaFoldDB" id="A0A558GGT2"/>
<evidence type="ECO:0000256" key="2">
    <source>
        <dbReference type="SAM" id="Phobius"/>
    </source>
</evidence>
<dbReference type="EMBL" id="VMTY01000044">
    <property type="protein sequence ID" value="TVU56086.1"/>
    <property type="molecule type" value="Genomic_DNA"/>
</dbReference>